<dbReference type="Proteomes" id="UP000813444">
    <property type="component" value="Unassembled WGS sequence"/>
</dbReference>
<comment type="caution">
    <text evidence="3">The sequence shown here is derived from an EMBL/GenBank/DDBJ whole genome shotgun (WGS) entry which is preliminary data.</text>
</comment>
<name>A0A8K0SI19_9HYPO</name>
<dbReference type="Pfam" id="PF14420">
    <property type="entry name" value="Clr5"/>
    <property type="match status" value="1"/>
</dbReference>
<feature type="compositionally biased region" description="Low complexity" evidence="1">
    <location>
        <begin position="281"/>
        <end position="302"/>
    </location>
</feature>
<proteinExistence type="predicted"/>
<feature type="compositionally biased region" description="Polar residues" evidence="1">
    <location>
        <begin position="271"/>
        <end position="280"/>
    </location>
</feature>
<protein>
    <recommendedName>
        <fullName evidence="2">Clr5 domain-containing protein</fullName>
    </recommendedName>
</protein>
<evidence type="ECO:0000313" key="4">
    <source>
        <dbReference type="Proteomes" id="UP000813444"/>
    </source>
</evidence>
<dbReference type="EMBL" id="JAGPNK010000012">
    <property type="protein sequence ID" value="KAH7310689.1"/>
    <property type="molecule type" value="Genomic_DNA"/>
</dbReference>
<dbReference type="InterPro" id="IPR025676">
    <property type="entry name" value="Clr5_dom"/>
</dbReference>
<dbReference type="AlphaFoldDB" id="A0A8K0SI19"/>
<feature type="domain" description="Clr5" evidence="2">
    <location>
        <begin position="27"/>
        <end position="86"/>
    </location>
</feature>
<feature type="region of interest" description="Disordered" evidence="1">
    <location>
        <begin position="327"/>
        <end position="346"/>
    </location>
</feature>
<accession>A0A8K0SI19</accession>
<evidence type="ECO:0000259" key="2">
    <source>
        <dbReference type="Pfam" id="PF14420"/>
    </source>
</evidence>
<evidence type="ECO:0000256" key="1">
    <source>
        <dbReference type="SAM" id="MobiDB-lite"/>
    </source>
</evidence>
<dbReference type="PANTHER" id="PTHR38788:SF3">
    <property type="entry name" value="CLR5 DOMAIN-CONTAINING PROTEIN"/>
    <property type="match status" value="1"/>
</dbReference>
<evidence type="ECO:0000313" key="3">
    <source>
        <dbReference type="EMBL" id="KAH7310689.1"/>
    </source>
</evidence>
<gene>
    <name evidence="3" type="ORF">B0I35DRAFT_439540</name>
</gene>
<sequence>MRSSMEQLWQDLRPQSGKEKFQHIRHKERWEHLKPVIVQLYTREHSDSGRKTGTVPQIVDFMKVHYGFHATPNEYRNHFRQWNVAKRLVRDEKEDVASALGRRKRPGTSTSLVQVQHGDQTQSFSPRKLARYITGKMNHRLPEPMMPGLLSSWTLPYAAFVSTIRQDPNEHSPFGPLGTTPSYLNIRSPEATSPSGGANAPSPNMDLVYQYARQQHTNLFLQGRTTDLLVSLGSEQRRVLIDYFHDFYLHGLHLARGWGREPSNTVRVPMQFPTQHSTQPPRMWSSSRFLSSSPSPSPGSRSATNLPSPPTELCQWSIHLGEESFAPVNNVSHPSQPAATSEPPSSFTHMLHQTLASGDFTDTPCSDLPISSDCMLESIQNDKRLLGLDAWKLAIIAGNSDLIYDLSDKRKCPPGLPDIYPFHLAAAFINGGHGCCGMFGELFHCLPEDFIFRNNIDKDGHTILDALMLSVLRSHTRIHPADVSHAFRSTNRFPGEEQDICGRWNPEHPQVRELFKNGFARVPSSWKHCFCHTAVQAICHAIIHIYAPSSRPDVNTRSGLFIRRCTECGLELKLRPLHTVVVVAFYLAQHGMPGETLFGALAVLATLISLGADVSLEVDISVVEILQNEASGVCSHKPLCPLKLMEAVPDHVREAWTEDCQTGWGCIYQLFVHRKRDIYIYKKWKMMPSLDSYCALLAPECSEDCPKGNHFGDENERHERYQRYEKYEMHDCCHGYIHERLKLPHTDPTFGRLWASIQTEWLTYRRITSEDGWISDRFGMKELLEWLEGSSIDWQNEFYQSNMMKRHSPCGWFEDADDWLLPTAVDVSDGYFMNMDIWDRSSFLPAGKLGKLYGAFLFKRFNMNFLSAEFLDQEHFQRQGLDILF</sequence>
<dbReference type="OrthoDB" id="539213at2759"/>
<organism evidence="3 4">
    <name type="scientific">Stachybotrys elegans</name>
    <dbReference type="NCBI Taxonomy" id="80388"/>
    <lineage>
        <taxon>Eukaryota</taxon>
        <taxon>Fungi</taxon>
        <taxon>Dikarya</taxon>
        <taxon>Ascomycota</taxon>
        <taxon>Pezizomycotina</taxon>
        <taxon>Sordariomycetes</taxon>
        <taxon>Hypocreomycetidae</taxon>
        <taxon>Hypocreales</taxon>
        <taxon>Stachybotryaceae</taxon>
        <taxon>Stachybotrys</taxon>
    </lineage>
</organism>
<reference evidence="3" key="1">
    <citation type="journal article" date="2021" name="Nat. Commun.">
        <title>Genetic determinants of endophytism in the Arabidopsis root mycobiome.</title>
        <authorList>
            <person name="Mesny F."/>
            <person name="Miyauchi S."/>
            <person name="Thiergart T."/>
            <person name="Pickel B."/>
            <person name="Atanasova L."/>
            <person name="Karlsson M."/>
            <person name="Huettel B."/>
            <person name="Barry K.W."/>
            <person name="Haridas S."/>
            <person name="Chen C."/>
            <person name="Bauer D."/>
            <person name="Andreopoulos W."/>
            <person name="Pangilinan J."/>
            <person name="LaButti K."/>
            <person name="Riley R."/>
            <person name="Lipzen A."/>
            <person name="Clum A."/>
            <person name="Drula E."/>
            <person name="Henrissat B."/>
            <person name="Kohler A."/>
            <person name="Grigoriev I.V."/>
            <person name="Martin F.M."/>
            <person name="Hacquard S."/>
        </authorList>
    </citation>
    <scope>NUCLEOTIDE SEQUENCE</scope>
    <source>
        <strain evidence="3">MPI-CAGE-CH-0235</strain>
    </source>
</reference>
<keyword evidence="4" id="KW-1185">Reference proteome</keyword>
<dbReference type="PANTHER" id="PTHR38788">
    <property type="entry name" value="CLR5 DOMAIN-CONTAINING PROTEIN"/>
    <property type="match status" value="1"/>
</dbReference>
<feature type="region of interest" description="Disordered" evidence="1">
    <location>
        <begin position="271"/>
        <end position="308"/>
    </location>
</feature>